<evidence type="ECO:0000313" key="1">
    <source>
        <dbReference type="EMBL" id="GEN55516.1"/>
    </source>
</evidence>
<comment type="caution">
    <text evidence="1">The sequence shown here is derived from an EMBL/GenBank/DDBJ whole genome shotgun (WGS) entry which is preliminary data.</text>
</comment>
<sequence>MGYLEEIKKEWIHKVAKKQISDVEDEYKQYLLGEYCEDPDEFFSSVYRTFLDEDKRRSFLVNNDFSKQFKCEHVDKILEKQRRFRFFTPSIFWHHKDRTKEELIWITQITLDFDLMKDGSNREFNPQDLAYILDREFGYLPNVVWSSRTNGNYQASYLIKPMTGTARSIYYYESVVKRMAILIGADVAATSAVNLYSIPKSGFWKFSEEIHSIEDFDWVLEEEDIEKSLEKKRSEKVVSFTEKQIMKHESIQALLNAEFVQWRNNAAFTIALLYYALGKSKKEAYDFLNGPWFDLVNDGRFPSRRGKFRRKEVKTTVESAYSGRYHGPSREWIYLITGIEFPYNLYKSSYIKKEDGYQSANEIQLKILKWLESNSGKWVKRKAICASLNIPEKSFRRNLDELHGRKLDYESKTGANGGYFIRDLRSNKDFGVEVDTSVSLDGIIDYSNIKRA</sequence>
<dbReference type="AlphaFoldDB" id="A0A511WWK8"/>
<accession>A0A511WWK8</accession>
<dbReference type="RefSeq" id="WP_146818881.1">
    <property type="nucleotide sequence ID" value="NZ_BJYD01000043.1"/>
</dbReference>
<protein>
    <submittedName>
        <fullName evidence="1">Replication protein RepR</fullName>
    </submittedName>
</protein>
<gene>
    <name evidence="1" type="primary">repR</name>
    <name evidence="1" type="ORF">HFA01_37780</name>
</gene>
<organism evidence="1 2">
    <name type="scientific">Halobacillus faecis</name>
    <dbReference type="NCBI Taxonomy" id="360184"/>
    <lineage>
        <taxon>Bacteria</taxon>
        <taxon>Bacillati</taxon>
        <taxon>Bacillota</taxon>
        <taxon>Bacilli</taxon>
        <taxon>Bacillales</taxon>
        <taxon>Bacillaceae</taxon>
        <taxon>Halobacillus</taxon>
    </lineage>
</organism>
<proteinExistence type="predicted"/>
<dbReference type="EMBL" id="BJYD01000043">
    <property type="protein sequence ID" value="GEN55516.1"/>
    <property type="molecule type" value="Genomic_DNA"/>
</dbReference>
<evidence type="ECO:0000313" key="2">
    <source>
        <dbReference type="Proteomes" id="UP000321886"/>
    </source>
</evidence>
<keyword evidence="2" id="KW-1185">Reference proteome</keyword>
<reference evidence="1 2" key="1">
    <citation type="submission" date="2019-07" db="EMBL/GenBank/DDBJ databases">
        <title>Whole genome shotgun sequence of Halobacillus faecis NBRC 103569.</title>
        <authorList>
            <person name="Hosoyama A."/>
            <person name="Uohara A."/>
            <person name="Ohji S."/>
            <person name="Ichikawa N."/>
        </authorList>
    </citation>
    <scope>NUCLEOTIDE SEQUENCE [LARGE SCALE GENOMIC DNA]</scope>
    <source>
        <strain evidence="1 2">NBRC 103569</strain>
    </source>
</reference>
<dbReference type="Proteomes" id="UP000321886">
    <property type="component" value="Unassembled WGS sequence"/>
</dbReference>
<name>A0A511WWK8_9BACI</name>
<dbReference type="OrthoDB" id="1790977at2"/>